<keyword evidence="3" id="KW-1185">Reference proteome</keyword>
<comment type="caution">
    <text evidence="2">The sequence shown here is derived from an EMBL/GenBank/DDBJ whole genome shotgun (WGS) entry which is preliminary data.</text>
</comment>
<dbReference type="EMBL" id="JBAMIC010000019">
    <property type="protein sequence ID" value="KAK7093845.1"/>
    <property type="molecule type" value="Genomic_DNA"/>
</dbReference>
<name>A0AAN9G4R4_9CAEN</name>
<evidence type="ECO:0000313" key="2">
    <source>
        <dbReference type="EMBL" id="KAK7093845.1"/>
    </source>
</evidence>
<organism evidence="2 3">
    <name type="scientific">Littorina saxatilis</name>
    <dbReference type="NCBI Taxonomy" id="31220"/>
    <lineage>
        <taxon>Eukaryota</taxon>
        <taxon>Metazoa</taxon>
        <taxon>Spiralia</taxon>
        <taxon>Lophotrochozoa</taxon>
        <taxon>Mollusca</taxon>
        <taxon>Gastropoda</taxon>
        <taxon>Caenogastropoda</taxon>
        <taxon>Littorinimorpha</taxon>
        <taxon>Littorinoidea</taxon>
        <taxon>Littorinidae</taxon>
        <taxon>Littorina</taxon>
    </lineage>
</organism>
<accession>A0AAN9G4R4</accession>
<feature type="region of interest" description="Disordered" evidence="1">
    <location>
        <begin position="1"/>
        <end position="90"/>
    </location>
</feature>
<proteinExistence type="predicted"/>
<evidence type="ECO:0000313" key="3">
    <source>
        <dbReference type="Proteomes" id="UP001374579"/>
    </source>
</evidence>
<reference evidence="2 3" key="1">
    <citation type="submission" date="2024-02" db="EMBL/GenBank/DDBJ databases">
        <title>Chromosome-scale genome assembly of the rough periwinkle Littorina saxatilis.</title>
        <authorList>
            <person name="De Jode A."/>
            <person name="Faria R."/>
            <person name="Formenti G."/>
            <person name="Sims Y."/>
            <person name="Smith T.P."/>
            <person name="Tracey A."/>
            <person name="Wood J.M.D."/>
            <person name="Zagrodzka Z.B."/>
            <person name="Johannesson K."/>
            <person name="Butlin R.K."/>
            <person name="Leder E.H."/>
        </authorList>
    </citation>
    <scope>NUCLEOTIDE SEQUENCE [LARGE SCALE GENOMIC DNA]</scope>
    <source>
        <strain evidence="2">Snail1</strain>
        <tissue evidence="2">Muscle</tissue>
    </source>
</reference>
<feature type="compositionally biased region" description="Basic and acidic residues" evidence="1">
    <location>
        <begin position="72"/>
        <end position="90"/>
    </location>
</feature>
<protein>
    <submittedName>
        <fullName evidence="2">Uncharacterized protein</fullName>
    </submittedName>
</protein>
<sequence length="90" mass="9533">MTQSTSTDGNGARPLRTPQGGAVSGPMPQRDPAPTIGGPSCPSCHARGRGRRVTGTTTTRKKPSRATFSGHALERRKYPEQEDRVGAYPA</sequence>
<dbReference type="Proteomes" id="UP001374579">
    <property type="component" value="Unassembled WGS sequence"/>
</dbReference>
<dbReference type="AlphaFoldDB" id="A0AAN9G4R4"/>
<evidence type="ECO:0000256" key="1">
    <source>
        <dbReference type="SAM" id="MobiDB-lite"/>
    </source>
</evidence>
<gene>
    <name evidence="2" type="ORF">V1264_007532</name>
</gene>